<dbReference type="FunCoup" id="A0A1Y2G6Y0">
    <property type="interactions" value="17"/>
</dbReference>
<dbReference type="Pfam" id="PF00583">
    <property type="entry name" value="Acetyltransf_1"/>
    <property type="match status" value="1"/>
</dbReference>
<evidence type="ECO:0000313" key="6">
    <source>
        <dbReference type="EMBL" id="ORY92819.1"/>
    </source>
</evidence>
<evidence type="ECO:0000256" key="3">
    <source>
        <dbReference type="ARBA" id="ARBA00024025"/>
    </source>
</evidence>
<dbReference type="Proteomes" id="UP000193467">
    <property type="component" value="Unassembled WGS sequence"/>
</dbReference>
<proteinExistence type="inferred from homology"/>
<dbReference type="SUPFAM" id="SSF55729">
    <property type="entry name" value="Acyl-CoA N-acyltransferases (Nat)"/>
    <property type="match status" value="1"/>
</dbReference>
<protein>
    <submittedName>
        <fullName evidence="6">Acyl-CoA N-acyltransferase</fullName>
    </submittedName>
</protein>
<dbReference type="AlphaFoldDB" id="A0A1Y2G6Y0"/>
<dbReference type="Gene3D" id="3.40.630.30">
    <property type="match status" value="1"/>
</dbReference>
<evidence type="ECO:0000256" key="2">
    <source>
        <dbReference type="ARBA" id="ARBA00023315"/>
    </source>
</evidence>
<dbReference type="InParanoid" id="A0A1Y2G6Y0"/>
<feature type="domain" description="N-acetyltransferase" evidence="5">
    <location>
        <begin position="37"/>
        <end position="188"/>
    </location>
</feature>
<name>A0A1Y2G6Y0_9BASI</name>
<dbReference type="OrthoDB" id="249099at2759"/>
<sequence>MASSTTPPPPSLQALSLASPAPSPPPSPPPRPPPAAETIRYERYAGEQDIPKIMDLVDTELSEPYNYYTYRYFLNDWPNLCFMAYAGDLAVGTIVCKQEVHRDKLNRGYLAMLSTREAYRGKGVATHLVRLAITEMVSYSCEEVVLETEADNASALRFYRKLGFIKEKRLYRFYLNAKDAYRLKLPLGTGDEVRRSRAKAEMEKALQEGMAPAVASKA</sequence>
<dbReference type="GO" id="GO:0004596">
    <property type="term" value="F:protein-N-terminal amino-acid acetyltransferase activity"/>
    <property type="evidence" value="ECO:0007669"/>
    <property type="project" value="InterPro"/>
</dbReference>
<evidence type="ECO:0000256" key="4">
    <source>
        <dbReference type="SAM" id="MobiDB-lite"/>
    </source>
</evidence>
<dbReference type="PANTHER" id="PTHR45896:SF1">
    <property type="entry name" value="N-ALPHA-ACETYLTRANSFERASE 30"/>
    <property type="match status" value="1"/>
</dbReference>
<dbReference type="PANTHER" id="PTHR45896">
    <property type="entry name" value="N-ALPHA-ACETYLTRANSFERASE 30"/>
    <property type="match status" value="1"/>
</dbReference>
<dbReference type="InterPro" id="IPR044542">
    <property type="entry name" value="NAA30-like"/>
</dbReference>
<dbReference type="InterPro" id="IPR000182">
    <property type="entry name" value="GNAT_dom"/>
</dbReference>
<comment type="similarity">
    <text evidence="3">Belongs to the acetyltransferase family. MAK3 subfamily.</text>
</comment>
<comment type="caution">
    <text evidence="6">The sequence shown here is derived from an EMBL/GenBank/DDBJ whole genome shotgun (WGS) entry which is preliminary data.</text>
</comment>
<keyword evidence="7" id="KW-1185">Reference proteome</keyword>
<accession>A0A1Y2G6Y0</accession>
<dbReference type="STRING" id="106004.A0A1Y2G6Y0"/>
<evidence type="ECO:0000313" key="7">
    <source>
        <dbReference type="Proteomes" id="UP000193467"/>
    </source>
</evidence>
<feature type="compositionally biased region" description="Pro residues" evidence="4">
    <location>
        <begin position="1"/>
        <end position="11"/>
    </location>
</feature>
<dbReference type="PROSITE" id="PS51186">
    <property type="entry name" value="GNAT"/>
    <property type="match status" value="1"/>
</dbReference>
<dbReference type="InterPro" id="IPR016181">
    <property type="entry name" value="Acyl_CoA_acyltransferase"/>
</dbReference>
<dbReference type="GO" id="GO:0031417">
    <property type="term" value="C:NatC complex"/>
    <property type="evidence" value="ECO:0007669"/>
    <property type="project" value="TreeGrafter"/>
</dbReference>
<keyword evidence="1 6" id="KW-0808">Transferase</keyword>
<feature type="region of interest" description="Disordered" evidence="4">
    <location>
        <begin position="1"/>
        <end position="35"/>
    </location>
</feature>
<dbReference type="CDD" id="cd04301">
    <property type="entry name" value="NAT_SF"/>
    <property type="match status" value="1"/>
</dbReference>
<evidence type="ECO:0000259" key="5">
    <source>
        <dbReference type="PROSITE" id="PS51186"/>
    </source>
</evidence>
<dbReference type="EMBL" id="MCGR01000001">
    <property type="protein sequence ID" value="ORY92819.1"/>
    <property type="molecule type" value="Genomic_DNA"/>
</dbReference>
<gene>
    <name evidence="6" type="ORF">BCR35DRAFT_273961</name>
</gene>
<organism evidence="6 7">
    <name type="scientific">Leucosporidium creatinivorum</name>
    <dbReference type="NCBI Taxonomy" id="106004"/>
    <lineage>
        <taxon>Eukaryota</taxon>
        <taxon>Fungi</taxon>
        <taxon>Dikarya</taxon>
        <taxon>Basidiomycota</taxon>
        <taxon>Pucciniomycotina</taxon>
        <taxon>Microbotryomycetes</taxon>
        <taxon>Leucosporidiales</taxon>
        <taxon>Leucosporidium</taxon>
    </lineage>
</organism>
<reference evidence="6 7" key="1">
    <citation type="submission" date="2016-07" db="EMBL/GenBank/DDBJ databases">
        <title>Pervasive Adenine N6-methylation of Active Genes in Fungi.</title>
        <authorList>
            <consortium name="DOE Joint Genome Institute"/>
            <person name="Mondo S.J."/>
            <person name="Dannebaum R.O."/>
            <person name="Kuo R.C."/>
            <person name="Labutti K."/>
            <person name="Haridas S."/>
            <person name="Kuo A."/>
            <person name="Salamov A."/>
            <person name="Ahrendt S.R."/>
            <person name="Lipzen A."/>
            <person name="Sullivan W."/>
            <person name="Andreopoulos W.B."/>
            <person name="Clum A."/>
            <person name="Lindquist E."/>
            <person name="Daum C."/>
            <person name="Ramamoorthy G.K."/>
            <person name="Gryganskyi A."/>
            <person name="Culley D."/>
            <person name="Magnuson J.K."/>
            <person name="James T.Y."/>
            <person name="O'Malley M.A."/>
            <person name="Stajich J.E."/>
            <person name="Spatafora J.W."/>
            <person name="Visel A."/>
            <person name="Grigoriev I.V."/>
        </authorList>
    </citation>
    <scope>NUCLEOTIDE SEQUENCE [LARGE SCALE GENOMIC DNA]</scope>
    <source>
        <strain evidence="6 7">62-1032</strain>
    </source>
</reference>
<feature type="compositionally biased region" description="Pro residues" evidence="4">
    <location>
        <begin position="21"/>
        <end position="35"/>
    </location>
</feature>
<keyword evidence="2 6" id="KW-0012">Acyltransferase</keyword>
<evidence type="ECO:0000256" key="1">
    <source>
        <dbReference type="ARBA" id="ARBA00022679"/>
    </source>
</evidence>